<dbReference type="AlphaFoldDB" id="A0A1D7TSR0"/>
<reference evidence="2 3" key="1">
    <citation type="submission" date="2016-09" db="EMBL/GenBank/DDBJ databases">
        <title>Complete Genome Sequence of Lactobacillus salivarius Jin.</title>
        <authorList>
            <person name="Jin N."/>
            <person name="Li C."/>
            <person name="Wang M."/>
            <person name="Ren D."/>
            <person name="Di Y."/>
            <person name="Pan R."/>
            <person name="Du S."/>
            <person name="Lu H."/>
            <person name="Li X."/>
            <person name="Tian M."/>
        </authorList>
    </citation>
    <scope>NUCLEOTIDE SEQUENCE [LARGE SCALE GENOMIC DNA]</scope>
    <source>
        <strain evidence="2 3">CICC 23174</strain>
    </source>
</reference>
<dbReference type="RefSeq" id="WP_069469354.1">
    <property type="nucleotide sequence ID" value="NZ_CP017107.1"/>
</dbReference>
<sequence>MSRKLSPKIINWLEVNVPGKPWIESFELFKQEFPDFPWTLDNMKMACYRRNIHNGISGKFKKGQKPWNKGMKGLKFPGSEKGWFKKGQKSPTEKPLGSEYTSDEYVMVKVKMDGPRDKRWKLKHVLIWEEHNGPVPKDHVVTFLDGDKRNFDINNLACIRKGVNSVLNKKKLRSQNKEIFETRVAQIELDQKIKRITKNLGSD</sequence>
<dbReference type="SUPFAM" id="SSF54060">
    <property type="entry name" value="His-Me finger endonucleases"/>
    <property type="match status" value="1"/>
</dbReference>
<protein>
    <recommendedName>
        <fullName evidence="1">HNH nuclease domain-containing protein</fullName>
    </recommendedName>
</protein>
<evidence type="ECO:0000313" key="3">
    <source>
        <dbReference type="Proteomes" id="UP000094723"/>
    </source>
</evidence>
<dbReference type="InterPro" id="IPR044925">
    <property type="entry name" value="His-Me_finger_sf"/>
</dbReference>
<dbReference type="InterPro" id="IPR003615">
    <property type="entry name" value="HNH_nuc"/>
</dbReference>
<dbReference type="Proteomes" id="UP000094723">
    <property type="component" value="Chromosome"/>
</dbReference>
<dbReference type="EMBL" id="CP017107">
    <property type="protein sequence ID" value="AOO74004.1"/>
    <property type="molecule type" value="Genomic_DNA"/>
</dbReference>
<accession>A0A1D7TSR0</accession>
<dbReference type="Gene3D" id="3.90.75.20">
    <property type="match status" value="1"/>
</dbReference>
<organism evidence="2 3">
    <name type="scientific">Ligilactobacillus salivarius</name>
    <dbReference type="NCBI Taxonomy" id="1624"/>
    <lineage>
        <taxon>Bacteria</taxon>
        <taxon>Bacillati</taxon>
        <taxon>Bacillota</taxon>
        <taxon>Bacilli</taxon>
        <taxon>Lactobacillales</taxon>
        <taxon>Lactobacillaceae</taxon>
        <taxon>Ligilactobacillus</taxon>
    </lineage>
</organism>
<dbReference type="Pfam" id="PF13392">
    <property type="entry name" value="HNH_3"/>
    <property type="match status" value="1"/>
</dbReference>
<evidence type="ECO:0000259" key="1">
    <source>
        <dbReference type="Pfam" id="PF13392"/>
    </source>
</evidence>
<name>A0A1D7TSR0_9LACO</name>
<proteinExistence type="predicted"/>
<evidence type="ECO:0000313" key="2">
    <source>
        <dbReference type="EMBL" id="AOO74004.1"/>
    </source>
</evidence>
<feature type="domain" description="HNH nuclease" evidence="1">
    <location>
        <begin position="121"/>
        <end position="164"/>
    </location>
</feature>
<gene>
    <name evidence="2" type="ORF">BHF65_07165</name>
</gene>